<accession>A0A0L9TVX5</accession>
<proteinExistence type="predicted"/>
<dbReference type="AlphaFoldDB" id="A0A0L9TVX5"/>
<gene>
    <name evidence="2" type="ORF">LR48_Vigan02g078100</name>
</gene>
<dbReference type="Pfam" id="PF25598">
    <property type="entry name" value="ARM_PUB"/>
    <property type="match status" value="1"/>
</dbReference>
<organism evidence="2 3">
    <name type="scientific">Phaseolus angularis</name>
    <name type="common">Azuki bean</name>
    <name type="synonym">Vigna angularis</name>
    <dbReference type="NCBI Taxonomy" id="3914"/>
    <lineage>
        <taxon>Eukaryota</taxon>
        <taxon>Viridiplantae</taxon>
        <taxon>Streptophyta</taxon>
        <taxon>Embryophyta</taxon>
        <taxon>Tracheophyta</taxon>
        <taxon>Spermatophyta</taxon>
        <taxon>Magnoliopsida</taxon>
        <taxon>eudicotyledons</taxon>
        <taxon>Gunneridae</taxon>
        <taxon>Pentapetalae</taxon>
        <taxon>rosids</taxon>
        <taxon>fabids</taxon>
        <taxon>Fabales</taxon>
        <taxon>Fabaceae</taxon>
        <taxon>Papilionoideae</taxon>
        <taxon>50 kb inversion clade</taxon>
        <taxon>NPAAA clade</taxon>
        <taxon>indigoferoid/millettioid clade</taxon>
        <taxon>Phaseoleae</taxon>
        <taxon>Vigna</taxon>
    </lineage>
</organism>
<name>A0A0L9TVX5_PHAAN</name>
<dbReference type="Gramene" id="KOM34631">
    <property type="protein sequence ID" value="KOM34631"/>
    <property type="gene ID" value="LR48_Vigan02g078100"/>
</dbReference>
<dbReference type="EMBL" id="CM003372">
    <property type="protein sequence ID" value="KOM34631.1"/>
    <property type="molecule type" value="Genomic_DNA"/>
</dbReference>
<sequence length="278" mass="30823">MNVRCQAKRIRKSDRGRQVWAEERPFVLDGGSKTQHRRRTSGVKSFQINRSVCEAELFELSSVDGRRACSGEIVFCLCERPVTLREGDERLEEALEEENLVEGRDITHAFDHHLLNRNAFRGQEVEFGDTRSGGVAILDSLLKVNKQSLGSLLLILKQGGYNSRFGSVRVLQFIVVNAESKILVAEKEGVVTELLKSVMPNNDPALIEAALVSFGAVRALSRLLAEVELGAATVEKVLKLVEAVSSTREVRKEICEDATCMTTMLRKVLKVCGDGAYC</sequence>
<dbReference type="Proteomes" id="UP000053144">
    <property type="component" value="Chromosome 2"/>
</dbReference>
<evidence type="ECO:0000313" key="2">
    <source>
        <dbReference type="EMBL" id="KOM34631.1"/>
    </source>
</evidence>
<protein>
    <recommendedName>
        <fullName evidence="1">U-box domain-containing protein</fullName>
    </recommendedName>
</protein>
<feature type="domain" description="U-box" evidence="1">
    <location>
        <begin position="143"/>
        <end position="271"/>
    </location>
</feature>
<dbReference type="InterPro" id="IPR058678">
    <property type="entry name" value="ARM_PUB"/>
</dbReference>
<reference evidence="3" key="1">
    <citation type="journal article" date="2015" name="Proc. Natl. Acad. Sci. U.S.A.">
        <title>Genome sequencing of adzuki bean (Vigna angularis) provides insight into high starch and low fat accumulation and domestication.</title>
        <authorList>
            <person name="Yang K."/>
            <person name="Tian Z."/>
            <person name="Chen C."/>
            <person name="Luo L."/>
            <person name="Zhao B."/>
            <person name="Wang Z."/>
            <person name="Yu L."/>
            <person name="Li Y."/>
            <person name="Sun Y."/>
            <person name="Li W."/>
            <person name="Chen Y."/>
            <person name="Li Y."/>
            <person name="Zhang Y."/>
            <person name="Ai D."/>
            <person name="Zhao J."/>
            <person name="Shang C."/>
            <person name="Ma Y."/>
            <person name="Wu B."/>
            <person name="Wang M."/>
            <person name="Gao L."/>
            <person name="Sun D."/>
            <person name="Zhang P."/>
            <person name="Guo F."/>
            <person name="Wang W."/>
            <person name="Li Y."/>
            <person name="Wang J."/>
            <person name="Varshney R.K."/>
            <person name="Wang J."/>
            <person name="Ling H.Q."/>
            <person name="Wan P."/>
        </authorList>
    </citation>
    <scope>NUCLEOTIDE SEQUENCE</scope>
    <source>
        <strain evidence="3">cv. Jingnong 6</strain>
    </source>
</reference>
<evidence type="ECO:0000313" key="3">
    <source>
        <dbReference type="Proteomes" id="UP000053144"/>
    </source>
</evidence>
<evidence type="ECO:0000259" key="1">
    <source>
        <dbReference type="Pfam" id="PF25598"/>
    </source>
</evidence>